<sequence>NGNSWLNNLIGLFGVTEENPHLLTAWFSGEFIPEIEKCSDELLVEGITFVLNKFVGKEFPNITRPDAVIR</sequence>
<dbReference type="Gene3D" id="3.90.660.10">
    <property type="match status" value="1"/>
</dbReference>
<dbReference type="AlphaFoldDB" id="A0A8K0CR83"/>
<dbReference type="EMBL" id="VTPC01012112">
    <property type="protein sequence ID" value="KAF2892134.1"/>
    <property type="molecule type" value="Genomic_DNA"/>
</dbReference>
<evidence type="ECO:0000313" key="2">
    <source>
        <dbReference type="Proteomes" id="UP000801492"/>
    </source>
</evidence>
<organism evidence="1 2">
    <name type="scientific">Ignelater luminosus</name>
    <name type="common">Cucubano</name>
    <name type="synonym">Pyrophorus luminosus</name>
    <dbReference type="NCBI Taxonomy" id="2038154"/>
    <lineage>
        <taxon>Eukaryota</taxon>
        <taxon>Metazoa</taxon>
        <taxon>Ecdysozoa</taxon>
        <taxon>Arthropoda</taxon>
        <taxon>Hexapoda</taxon>
        <taxon>Insecta</taxon>
        <taxon>Pterygota</taxon>
        <taxon>Neoptera</taxon>
        <taxon>Endopterygota</taxon>
        <taxon>Coleoptera</taxon>
        <taxon>Polyphaga</taxon>
        <taxon>Elateriformia</taxon>
        <taxon>Elateroidea</taxon>
        <taxon>Elateridae</taxon>
        <taxon>Agrypninae</taxon>
        <taxon>Pyrophorini</taxon>
        <taxon>Ignelater</taxon>
    </lineage>
</organism>
<keyword evidence="2" id="KW-1185">Reference proteome</keyword>
<dbReference type="OrthoDB" id="5046242at2759"/>
<dbReference type="Proteomes" id="UP000801492">
    <property type="component" value="Unassembled WGS sequence"/>
</dbReference>
<proteinExistence type="predicted"/>
<gene>
    <name evidence="1" type="ORF">ILUMI_14039</name>
</gene>
<protein>
    <submittedName>
        <fullName evidence="1">Uncharacterized protein</fullName>
    </submittedName>
</protein>
<evidence type="ECO:0000313" key="1">
    <source>
        <dbReference type="EMBL" id="KAF2892134.1"/>
    </source>
</evidence>
<comment type="caution">
    <text evidence="1">The sequence shown here is derived from an EMBL/GenBank/DDBJ whole genome shotgun (WGS) entry which is preliminary data.</text>
</comment>
<name>A0A8K0CR83_IGNLU</name>
<feature type="non-terminal residue" evidence="1">
    <location>
        <position position="1"/>
    </location>
</feature>
<reference evidence="1" key="1">
    <citation type="submission" date="2019-08" db="EMBL/GenBank/DDBJ databases">
        <title>The genome of the North American firefly Photinus pyralis.</title>
        <authorList>
            <consortium name="Photinus pyralis genome working group"/>
            <person name="Fallon T.R."/>
            <person name="Sander Lower S.E."/>
            <person name="Weng J.-K."/>
        </authorList>
    </citation>
    <scope>NUCLEOTIDE SEQUENCE</scope>
    <source>
        <strain evidence="1">TRF0915ILg1</strain>
        <tissue evidence="1">Whole body</tissue>
    </source>
</reference>
<dbReference type="SUPFAM" id="SSF54373">
    <property type="entry name" value="FAD-linked reductases, C-terminal domain"/>
    <property type="match status" value="1"/>
</dbReference>
<accession>A0A8K0CR83</accession>
<feature type="non-terminal residue" evidence="1">
    <location>
        <position position="70"/>
    </location>
</feature>